<dbReference type="Pfam" id="PF03706">
    <property type="entry name" value="LPG_synthase_TM"/>
    <property type="match status" value="1"/>
</dbReference>
<feature type="transmembrane region" description="Helical" evidence="6">
    <location>
        <begin position="85"/>
        <end position="104"/>
    </location>
</feature>
<feature type="transmembrane region" description="Helical" evidence="6">
    <location>
        <begin position="328"/>
        <end position="345"/>
    </location>
</feature>
<keyword evidence="4 6" id="KW-1133">Transmembrane helix</keyword>
<dbReference type="PANTHER" id="PTHR40277">
    <property type="entry name" value="BLL5419 PROTEIN"/>
    <property type="match status" value="1"/>
</dbReference>
<organism evidence="7 8">
    <name type="scientific">Peteryoungia ipomoeae</name>
    <dbReference type="NCBI Taxonomy" id="1210932"/>
    <lineage>
        <taxon>Bacteria</taxon>
        <taxon>Pseudomonadati</taxon>
        <taxon>Pseudomonadota</taxon>
        <taxon>Alphaproteobacteria</taxon>
        <taxon>Hyphomicrobiales</taxon>
        <taxon>Rhizobiaceae</taxon>
        <taxon>Peteryoungia</taxon>
    </lineage>
</organism>
<comment type="subcellular location">
    <subcellularLocation>
        <location evidence="1">Cell membrane</location>
        <topology evidence="1">Multi-pass membrane protein</topology>
    </subcellularLocation>
</comment>
<keyword evidence="8" id="KW-1185">Reference proteome</keyword>
<feature type="transmembrane region" description="Helical" evidence="6">
    <location>
        <begin position="246"/>
        <end position="268"/>
    </location>
</feature>
<feature type="transmembrane region" description="Helical" evidence="6">
    <location>
        <begin position="54"/>
        <end position="73"/>
    </location>
</feature>
<accession>A0A4S8P0I1</accession>
<proteinExistence type="predicted"/>
<dbReference type="PANTHER" id="PTHR40277:SF1">
    <property type="entry name" value="BLL5419 PROTEIN"/>
    <property type="match status" value="1"/>
</dbReference>
<evidence type="ECO:0000256" key="4">
    <source>
        <dbReference type="ARBA" id="ARBA00022989"/>
    </source>
</evidence>
<evidence type="ECO:0000256" key="5">
    <source>
        <dbReference type="ARBA" id="ARBA00023136"/>
    </source>
</evidence>
<evidence type="ECO:0000313" key="8">
    <source>
        <dbReference type="Proteomes" id="UP000308828"/>
    </source>
</evidence>
<keyword evidence="2" id="KW-1003">Cell membrane</keyword>
<evidence type="ECO:0000256" key="6">
    <source>
        <dbReference type="SAM" id="Phobius"/>
    </source>
</evidence>
<dbReference type="GO" id="GO:0005886">
    <property type="term" value="C:plasma membrane"/>
    <property type="evidence" value="ECO:0007669"/>
    <property type="project" value="UniProtKB-SubCell"/>
</dbReference>
<keyword evidence="5 6" id="KW-0472">Membrane</keyword>
<feature type="transmembrane region" description="Helical" evidence="6">
    <location>
        <begin position="170"/>
        <end position="188"/>
    </location>
</feature>
<sequence>METIKVPKRTRAGRGLPPLNDVIGRSSFSRRISAWKAVANLQLRKSRLLRTNRPLIAAFVVILAGILAFQLDWRDLVQTLNNVSLAHLAIGLILVQTQIVLSAVRWQFTAGRLGQEIGYGKAIREYYVASFLNQTLPGGMAGDAARAYRMRDEGPGGWKIPAKAVLFERISGQIGFFLFAALGLPAWQGIAASQRPTYDMVALTMTAVAVLAVIFVGFQLAKRNRILAGSLPTGDLYAVFIRDRAWIVQLGLSLTVVLSYIVTFMVAADAVGADLPWFAGLTIIPLCLLAMLIPTGFGGWGTREAAAMALFPLLGGMAAHGLAASLLYGGLSLAGALPGLVLLVLSRSRHRSAA</sequence>
<dbReference type="Proteomes" id="UP000308828">
    <property type="component" value="Unassembled WGS sequence"/>
</dbReference>
<feature type="transmembrane region" description="Helical" evidence="6">
    <location>
        <begin position="274"/>
        <end position="293"/>
    </location>
</feature>
<feature type="transmembrane region" description="Helical" evidence="6">
    <location>
        <begin position="200"/>
        <end position="221"/>
    </location>
</feature>
<evidence type="ECO:0000256" key="3">
    <source>
        <dbReference type="ARBA" id="ARBA00022692"/>
    </source>
</evidence>
<evidence type="ECO:0000256" key="2">
    <source>
        <dbReference type="ARBA" id="ARBA00022475"/>
    </source>
</evidence>
<dbReference type="OrthoDB" id="9126302at2"/>
<protein>
    <submittedName>
        <fullName evidence="7">Flippase-like domain-containing protein</fullName>
    </submittedName>
</protein>
<feature type="transmembrane region" description="Helical" evidence="6">
    <location>
        <begin position="305"/>
        <end position="322"/>
    </location>
</feature>
<reference evidence="7 8" key="1">
    <citation type="submission" date="2019-04" db="EMBL/GenBank/DDBJ databases">
        <title>Genome sequence of strain shin9-1.</title>
        <authorList>
            <person name="Gao J."/>
            <person name="Sun J."/>
        </authorList>
    </citation>
    <scope>NUCLEOTIDE SEQUENCE [LARGE SCALE GENOMIC DNA]</scope>
    <source>
        <strain evidence="8">shin9-1</strain>
    </source>
</reference>
<evidence type="ECO:0000313" key="7">
    <source>
        <dbReference type="EMBL" id="THV21044.1"/>
    </source>
</evidence>
<dbReference type="InterPro" id="IPR022791">
    <property type="entry name" value="L-PG_synthase/AglD"/>
</dbReference>
<comment type="caution">
    <text evidence="7">The sequence shown here is derived from an EMBL/GenBank/DDBJ whole genome shotgun (WGS) entry which is preliminary data.</text>
</comment>
<name>A0A4S8P0I1_9HYPH</name>
<evidence type="ECO:0000256" key="1">
    <source>
        <dbReference type="ARBA" id="ARBA00004651"/>
    </source>
</evidence>
<keyword evidence="3 6" id="KW-0812">Transmembrane</keyword>
<dbReference type="AlphaFoldDB" id="A0A4S8P0I1"/>
<gene>
    <name evidence="7" type="ORF">FAA97_17810</name>
</gene>
<dbReference type="EMBL" id="STGV01000006">
    <property type="protein sequence ID" value="THV21044.1"/>
    <property type="molecule type" value="Genomic_DNA"/>
</dbReference>